<reference evidence="2 3" key="1">
    <citation type="submission" date="2019-07" db="EMBL/GenBank/DDBJ databases">
        <title>WGS assembly of Gossypium tomentosum.</title>
        <authorList>
            <person name="Chen Z.J."/>
            <person name="Sreedasyam A."/>
            <person name="Ando A."/>
            <person name="Song Q."/>
            <person name="De L."/>
            <person name="Hulse-Kemp A."/>
            <person name="Ding M."/>
            <person name="Ye W."/>
            <person name="Kirkbride R."/>
            <person name="Jenkins J."/>
            <person name="Plott C."/>
            <person name="Lovell J."/>
            <person name="Lin Y.-M."/>
            <person name="Vaughn R."/>
            <person name="Liu B."/>
            <person name="Li W."/>
            <person name="Simpson S."/>
            <person name="Scheffler B."/>
            <person name="Saski C."/>
            <person name="Grover C."/>
            <person name="Hu G."/>
            <person name="Conover J."/>
            <person name="Carlson J."/>
            <person name="Shu S."/>
            <person name="Boston L."/>
            <person name="Williams M."/>
            <person name="Peterson D."/>
            <person name="Mcgee K."/>
            <person name="Jones D."/>
            <person name="Wendel J."/>
            <person name="Stelly D."/>
            <person name="Grimwood J."/>
            <person name="Schmutz J."/>
        </authorList>
    </citation>
    <scope>NUCLEOTIDE SEQUENCE [LARGE SCALE GENOMIC DNA]</scope>
    <source>
        <strain evidence="2">7179.01</strain>
    </source>
</reference>
<evidence type="ECO:0000313" key="3">
    <source>
        <dbReference type="Proteomes" id="UP000322667"/>
    </source>
</evidence>
<dbReference type="Proteomes" id="UP000322667">
    <property type="component" value="Chromosome D03"/>
</dbReference>
<evidence type="ECO:0000313" key="2">
    <source>
        <dbReference type="EMBL" id="TYH80288.1"/>
    </source>
</evidence>
<organism evidence="2 3">
    <name type="scientific">Gossypium tomentosum</name>
    <name type="common">Hawaiian cotton</name>
    <name type="synonym">Gossypium sandvicense</name>
    <dbReference type="NCBI Taxonomy" id="34277"/>
    <lineage>
        <taxon>Eukaryota</taxon>
        <taxon>Viridiplantae</taxon>
        <taxon>Streptophyta</taxon>
        <taxon>Embryophyta</taxon>
        <taxon>Tracheophyta</taxon>
        <taxon>Spermatophyta</taxon>
        <taxon>Magnoliopsida</taxon>
        <taxon>eudicotyledons</taxon>
        <taxon>Gunneridae</taxon>
        <taxon>Pentapetalae</taxon>
        <taxon>rosids</taxon>
        <taxon>malvids</taxon>
        <taxon>Malvales</taxon>
        <taxon>Malvaceae</taxon>
        <taxon>Malvoideae</taxon>
        <taxon>Gossypium</taxon>
    </lineage>
</organism>
<accession>A0A5D2LM25</accession>
<protein>
    <submittedName>
        <fullName evidence="2">Uncharacterized protein</fullName>
    </submittedName>
</protein>
<evidence type="ECO:0000256" key="1">
    <source>
        <dbReference type="SAM" id="MobiDB-lite"/>
    </source>
</evidence>
<name>A0A5D2LM25_GOSTO</name>
<gene>
    <name evidence="2" type="ORF">ES332_D03G122300v1</name>
</gene>
<dbReference type="AlphaFoldDB" id="A0A5D2LM25"/>
<sequence length="53" mass="6406">MTAEKAKVRPQGTRQLEAHVEDAARARKGRKRQWSKLLWWLRKKWPLDHSKKL</sequence>
<feature type="region of interest" description="Disordered" evidence="1">
    <location>
        <begin position="1"/>
        <end position="25"/>
    </location>
</feature>
<keyword evidence="3" id="KW-1185">Reference proteome</keyword>
<feature type="compositionally biased region" description="Basic and acidic residues" evidence="1">
    <location>
        <begin position="16"/>
        <end position="25"/>
    </location>
</feature>
<dbReference type="EMBL" id="CM017625">
    <property type="protein sequence ID" value="TYH80288.1"/>
    <property type="molecule type" value="Genomic_DNA"/>
</dbReference>
<proteinExistence type="predicted"/>